<protein>
    <submittedName>
        <fullName evidence="1">Nucleotidyl transferase</fullName>
    </submittedName>
</protein>
<dbReference type="KEGG" id="vg:54975715"/>
<evidence type="ECO:0000313" key="2">
    <source>
        <dbReference type="Proteomes" id="UP000223044"/>
    </source>
</evidence>
<dbReference type="EMBL" id="LC063634">
    <property type="protein sequence ID" value="BAS69530.1"/>
    <property type="molecule type" value="Genomic_DNA"/>
</dbReference>
<proteinExistence type="predicted"/>
<dbReference type="InterPro" id="IPR043519">
    <property type="entry name" value="NT_sf"/>
</dbReference>
<dbReference type="Proteomes" id="UP000223044">
    <property type="component" value="Segment"/>
</dbReference>
<name>A0A0P0UW20_9CAUD</name>
<dbReference type="Gene3D" id="3.30.460.10">
    <property type="entry name" value="Beta Polymerase, domain 2"/>
    <property type="match status" value="1"/>
</dbReference>
<dbReference type="RefSeq" id="YP_009785645.1">
    <property type="nucleotide sequence ID" value="NC_047758.1"/>
</dbReference>
<reference evidence="1 2" key="1">
    <citation type="journal article" date="2016" name="Genome Announc.">
        <title>Genome Sequence of Pectobacterium carotovorum Phage PPWS1, Isolated from Japanese Horseradish [Eutrema japonicum (Miq.) Koidz] Showing Soft-Rot Symptoms.</title>
        <authorList>
            <person name="Hirata H."/>
            <person name="Kashihara M."/>
            <person name="Horiike T."/>
            <person name="Suzuki T."/>
            <person name="Dohra H."/>
            <person name="Netsu O."/>
            <person name="Tsuyumu S."/>
        </authorList>
    </citation>
    <scope>NUCLEOTIDE SEQUENCE [LARGE SCALE GENOMIC DNA]</scope>
</reference>
<dbReference type="GeneID" id="54975715"/>
<accession>A0A0P0UW20</accession>
<keyword evidence="2" id="KW-1185">Reference proteome</keyword>
<sequence length="181" mass="20493">MTLQDLQAIQDKIQYATGFSFVLAGGCVRDVLYNRTPKDFDAVLCMGDSTYVEAFEVVQGISDRLSRLGYSSRCYQAYGTGVNPDTLEPLDVHADAFHLRYLACMKTVIDGHDIDLLFSTNSHIADHVAHHDCNVNMVWLDSGALRGYNGITQPVERLEFRPNINLKRVKYMTEKLRDYGY</sequence>
<dbReference type="GO" id="GO:0016740">
    <property type="term" value="F:transferase activity"/>
    <property type="evidence" value="ECO:0007669"/>
    <property type="project" value="UniProtKB-KW"/>
</dbReference>
<keyword evidence="1" id="KW-0808">Transferase</keyword>
<dbReference type="SUPFAM" id="SSF81301">
    <property type="entry name" value="Nucleotidyltransferase"/>
    <property type="match status" value="1"/>
</dbReference>
<gene>
    <name evidence="1" type="primary">g24</name>
</gene>
<organism evidence="1 2">
    <name type="scientific">Pectobacterium phage PPWS1</name>
    <dbReference type="NCBI Taxonomy" id="1685500"/>
    <lineage>
        <taxon>Viruses</taxon>
        <taxon>Duplodnaviria</taxon>
        <taxon>Heunggongvirae</taxon>
        <taxon>Uroviricota</taxon>
        <taxon>Caudoviricetes</taxon>
        <taxon>Autographivirales</taxon>
        <taxon>Autoscriptoviridae</taxon>
        <taxon>Corkvirinae</taxon>
        <taxon>Kotilavirus</taxon>
        <taxon>Kotilavirus PPWS1</taxon>
    </lineage>
</organism>
<evidence type="ECO:0000313" key="1">
    <source>
        <dbReference type="EMBL" id="BAS69530.1"/>
    </source>
</evidence>